<keyword evidence="2" id="KW-0732">Signal</keyword>
<proteinExistence type="predicted"/>
<sequence length="604" mass="62940">SPITMGDSSTLSLLILLVSSSTTSGFLFNSHACGCPPPPPPPACNCAAPAPAHHQMAYVPVYAQPQSYAPAAAPAAYYAQAPAVVQQPQLAQAYAPNTPIRTVASESYDAALDNSVLDSLPGQVGLASPAPGQIYQQQQTSQGGYATASQSVYGGHQQQGAYPSTAELNGFPQQLSAYAQQQPAAAGVYGGQQIQQQYAQPAQTSAVYGGHHSQQGYAQPGASSAVYGQQQQNGYASKAAQQSPAYTLSLPASQAGPQYVVADTAALNAFSSSVAAQPLPGLAASQSQYARPSAASSLPASTIQYAQVPAGVAVDQHLAQQIASEAATYVDANGNEYVQAKQNAFARQHNTAVNSYARLGYVEGGSAVREQYARLEPTSNYVNANSYAHKKALPVVAPIIDVPAPPPPRRTQFVAPSESEQIVAADPVDPVVVASAAQHDAPPPPTIVEAVDTTSLVLPTNNIIAASDDAAEVSESVRDLNTMTAPEFEQALQRAAQVPEETAPVAVAASVKEEPKHSVVAGESEFQDISLDHQGSPLTEENLLENNVEDTNVVHKADAAEEETESETLPDIHLQEGISAVVKIRAHAAPTAHAPRRDFGLARH</sequence>
<dbReference type="AlphaFoldDB" id="A0AAV5V0I7"/>
<name>A0AAV5V0I7_9BILA</name>
<dbReference type="EMBL" id="BTSY01000001">
    <property type="protein sequence ID" value="GMT12528.1"/>
    <property type="molecule type" value="Genomic_DNA"/>
</dbReference>
<feature type="chain" id="PRO_5043316178" evidence="2">
    <location>
        <begin position="26"/>
        <end position="604"/>
    </location>
</feature>
<organism evidence="3 4">
    <name type="scientific">Pristionchus fissidentatus</name>
    <dbReference type="NCBI Taxonomy" id="1538716"/>
    <lineage>
        <taxon>Eukaryota</taxon>
        <taxon>Metazoa</taxon>
        <taxon>Ecdysozoa</taxon>
        <taxon>Nematoda</taxon>
        <taxon>Chromadorea</taxon>
        <taxon>Rhabditida</taxon>
        <taxon>Rhabditina</taxon>
        <taxon>Diplogasteromorpha</taxon>
        <taxon>Diplogasteroidea</taxon>
        <taxon>Neodiplogasteridae</taxon>
        <taxon>Pristionchus</taxon>
    </lineage>
</organism>
<evidence type="ECO:0000313" key="4">
    <source>
        <dbReference type="Proteomes" id="UP001432322"/>
    </source>
</evidence>
<gene>
    <name evidence="3" type="ORF">PFISCL1PPCAC_3825</name>
</gene>
<keyword evidence="4" id="KW-1185">Reference proteome</keyword>
<evidence type="ECO:0000313" key="3">
    <source>
        <dbReference type="EMBL" id="GMT12528.1"/>
    </source>
</evidence>
<evidence type="ECO:0000256" key="2">
    <source>
        <dbReference type="SAM" id="SignalP"/>
    </source>
</evidence>
<evidence type="ECO:0000256" key="1">
    <source>
        <dbReference type="SAM" id="MobiDB-lite"/>
    </source>
</evidence>
<feature type="signal peptide" evidence="2">
    <location>
        <begin position="1"/>
        <end position="25"/>
    </location>
</feature>
<feature type="region of interest" description="Disordered" evidence="1">
    <location>
        <begin position="205"/>
        <end position="224"/>
    </location>
</feature>
<dbReference type="Proteomes" id="UP001432322">
    <property type="component" value="Unassembled WGS sequence"/>
</dbReference>
<accession>A0AAV5V0I7</accession>
<protein>
    <submittedName>
        <fullName evidence="3">Uncharacterized protein</fullName>
    </submittedName>
</protein>
<feature type="non-terminal residue" evidence="3">
    <location>
        <position position="1"/>
    </location>
</feature>
<reference evidence="3" key="1">
    <citation type="submission" date="2023-10" db="EMBL/GenBank/DDBJ databases">
        <title>Genome assembly of Pristionchus species.</title>
        <authorList>
            <person name="Yoshida K."/>
            <person name="Sommer R.J."/>
        </authorList>
    </citation>
    <scope>NUCLEOTIDE SEQUENCE</scope>
    <source>
        <strain evidence="3">RS5133</strain>
    </source>
</reference>
<comment type="caution">
    <text evidence="3">The sequence shown here is derived from an EMBL/GenBank/DDBJ whole genome shotgun (WGS) entry which is preliminary data.</text>
</comment>